<dbReference type="AlphaFoldDB" id="A0A0K9PB74"/>
<keyword evidence="2" id="KW-1185">Reference proteome</keyword>
<protein>
    <submittedName>
        <fullName evidence="1">Uncharacterized protein</fullName>
    </submittedName>
</protein>
<organism evidence="1 2">
    <name type="scientific">Zostera marina</name>
    <name type="common">Eelgrass</name>
    <dbReference type="NCBI Taxonomy" id="29655"/>
    <lineage>
        <taxon>Eukaryota</taxon>
        <taxon>Viridiplantae</taxon>
        <taxon>Streptophyta</taxon>
        <taxon>Embryophyta</taxon>
        <taxon>Tracheophyta</taxon>
        <taxon>Spermatophyta</taxon>
        <taxon>Magnoliopsida</taxon>
        <taxon>Liliopsida</taxon>
        <taxon>Zosteraceae</taxon>
        <taxon>Zostera</taxon>
    </lineage>
</organism>
<accession>A0A0K9PB74</accession>
<evidence type="ECO:0000313" key="1">
    <source>
        <dbReference type="EMBL" id="KMZ66348.1"/>
    </source>
</evidence>
<proteinExistence type="predicted"/>
<comment type="caution">
    <text evidence="1">The sequence shown here is derived from an EMBL/GenBank/DDBJ whole genome shotgun (WGS) entry which is preliminary data.</text>
</comment>
<dbReference type="Proteomes" id="UP000036987">
    <property type="component" value="Unassembled WGS sequence"/>
</dbReference>
<dbReference type="EMBL" id="LFYR01000981">
    <property type="protein sequence ID" value="KMZ66348.1"/>
    <property type="molecule type" value="Genomic_DNA"/>
</dbReference>
<sequence length="76" mass="8758">MKRVAHDKDEEDEVVGHYVQQERCIRNSIGKNLEAMVEPGGRLRGHLKLKQRKDIKHVVDNGIKIADCCKSYNFIP</sequence>
<gene>
    <name evidence="1" type="ORF">ZOSMA_2G03650</name>
</gene>
<name>A0A0K9PB74_ZOSMR</name>
<evidence type="ECO:0000313" key="2">
    <source>
        <dbReference type="Proteomes" id="UP000036987"/>
    </source>
</evidence>
<reference evidence="2" key="1">
    <citation type="journal article" date="2016" name="Nature">
        <title>The genome of the seagrass Zostera marina reveals angiosperm adaptation to the sea.</title>
        <authorList>
            <person name="Olsen J.L."/>
            <person name="Rouze P."/>
            <person name="Verhelst B."/>
            <person name="Lin Y.-C."/>
            <person name="Bayer T."/>
            <person name="Collen J."/>
            <person name="Dattolo E."/>
            <person name="De Paoli E."/>
            <person name="Dittami S."/>
            <person name="Maumus F."/>
            <person name="Michel G."/>
            <person name="Kersting A."/>
            <person name="Lauritano C."/>
            <person name="Lohaus R."/>
            <person name="Toepel M."/>
            <person name="Tonon T."/>
            <person name="Vanneste K."/>
            <person name="Amirebrahimi M."/>
            <person name="Brakel J."/>
            <person name="Bostroem C."/>
            <person name="Chovatia M."/>
            <person name="Grimwood J."/>
            <person name="Jenkins J.W."/>
            <person name="Jueterbock A."/>
            <person name="Mraz A."/>
            <person name="Stam W.T."/>
            <person name="Tice H."/>
            <person name="Bornberg-Bauer E."/>
            <person name="Green P.J."/>
            <person name="Pearson G.A."/>
            <person name="Procaccini G."/>
            <person name="Duarte C.M."/>
            <person name="Schmutz J."/>
            <person name="Reusch T.B.H."/>
            <person name="Van de Peer Y."/>
        </authorList>
    </citation>
    <scope>NUCLEOTIDE SEQUENCE [LARGE SCALE GENOMIC DNA]</scope>
    <source>
        <strain evidence="2">cv. Finnish</strain>
    </source>
</reference>